<feature type="transmembrane region" description="Helical" evidence="1">
    <location>
        <begin position="83"/>
        <end position="103"/>
    </location>
</feature>
<evidence type="ECO:0000313" key="3">
    <source>
        <dbReference type="Proteomes" id="UP000190777"/>
    </source>
</evidence>
<reference evidence="2 3" key="1">
    <citation type="submission" date="2017-03" db="EMBL/GenBank/DDBJ databases">
        <title>Draft genome sequence of Moraxella equi CCUG 4950T type strain.</title>
        <authorList>
            <person name="Salva-Serra F."/>
            <person name="Engstrom-Jakobsson H."/>
            <person name="Thorell K."/>
            <person name="Jaen-Luchoro D."/>
            <person name="Gonzales-Siles L."/>
            <person name="Karlsson R."/>
            <person name="Yazdan S."/>
            <person name="Boulund F."/>
            <person name="Johnning A."/>
            <person name="Engstrand L."/>
            <person name="Kristiansson E."/>
            <person name="Moore E."/>
        </authorList>
    </citation>
    <scope>NUCLEOTIDE SEQUENCE [LARGE SCALE GENOMIC DNA]</scope>
    <source>
        <strain evidence="2 3">CCUG 4950</strain>
    </source>
</reference>
<sequence length="150" mass="17337">MWRCDKIPRIKYRPIAIIALLISAVSLFFVTAENLCFDYFSSGHIMKISEIYSSGNDDGIAFTLLALVGLLFVVIFSFCKNKIIYVIFAMTYLLVSTLISWWTESNSFTNLLYTSIYHCQNNYLLIFVLGQVLFWLLSICFIKNSNDVYE</sequence>
<feature type="transmembrane region" description="Helical" evidence="1">
    <location>
        <begin position="12"/>
        <end position="32"/>
    </location>
</feature>
<gene>
    <name evidence="2" type="ORF">B5J93_00960</name>
</gene>
<protein>
    <recommendedName>
        <fullName evidence="4">DUF998 domain-containing protein</fullName>
    </recommendedName>
</protein>
<keyword evidence="1" id="KW-0812">Transmembrane</keyword>
<accession>A0ABX3NMA6</accession>
<feature type="transmembrane region" description="Helical" evidence="1">
    <location>
        <begin position="123"/>
        <end position="142"/>
    </location>
</feature>
<dbReference type="EMBL" id="MXAP01000011">
    <property type="protein sequence ID" value="OPH40079.1"/>
    <property type="molecule type" value="Genomic_DNA"/>
</dbReference>
<keyword evidence="3" id="KW-1185">Reference proteome</keyword>
<evidence type="ECO:0000256" key="1">
    <source>
        <dbReference type="SAM" id="Phobius"/>
    </source>
</evidence>
<name>A0ABX3NMA6_9GAMM</name>
<evidence type="ECO:0000313" key="2">
    <source>
        <dbReference type="EMBL" id="OPH40079.1"/>
    </source>
</evidence>
<keyword evidence="1" id="KW-0472">Membrane</keyword>
<dbReference type="RefSeq" id="WP_079324000.1">
    <property type="nucleotide sequence ID" value="NZ_UGQF01000001.1"/>
</dbReference>
<proteinExistence type="predicted"/>
<comment type="caution">
    <text evidence="2">The sequence shown here is derived from an EMBL/GenBank/DDBJ whole genome shotgun (WGS) entry which is preliminary data.</text>
</comment>
<feature type="transmembrane region" description="Helical" evidence="1">
    <location>
        <begin position="59"/>
        <end position="76"/>
    </location>
</feature>
<evidence type="ECO:0008006" key="4">
    <source>
        <dbReference type="Google" id="ProtNLM"/>
    </source>
</evidence>
<dbReference type="Proteomes" id="UP000190777">
    <property type="component" value="Unassembled WGS sequence"/>
</dbReference>
<organism evidence="2 3">
    <name type="scientific">Moraxella equi</name>
    <dbReference type="NCBI Taxonomy" id="60442"/>
    <lineage>
        <taxon>Bacteria</taxon>
        <taxon>Pseudomonadati</taxon>
        <taxon>Pseudomonadota</taxon>
        <taxon>Gammaproteobacteria</taxon>
        <taxon>Moraxellales</taxon>
        <taxon>Moraxellaceae</taxon>
        <taxon>Moraxella</taxon>
    </lineage>
</organism>
<keyword evidence="1" id="KW-1133">Transmembrane helix</keyword>